<sequence length="204" mass="22183">MTFTSAILATLLLPLGFFSHLSGLIIKPASTPPPKPKIILTTASEPVYDITFEVISTPTATVTPTPTVKPTSSPTPKPTSPPPPLTSGSSVQDYLMQEINNYRRSQGLSEVKTDSYTCDFAAIRAQEISSAFNHDGFSNRLSSKTLPYPSYSVVIENLAKISDYQKVVTLWINSSGHAANMRKDTPFVCVAQNGNFFAYEGFKP</sequence>
<dbReference type="EMBL" id="LCAB01000001">
    <property type="protein sequence ID" value="KKR83828.1"/>
    <property type="molecule type" value="Genomic_DNA"/>
</dbReference>
<accession>A0A0G0U411</accession>
<feature type="compositionally biased region" description="Pro residues" evidence="1">
    <location>
        <begin position="73"/>
        <end position="85"/>
    </location>
</feature>
<comment type="caution">
    <text evidence="3">The sequence shown here is derived from an EMBL/GenBank/DDBJ whole genome shotgun (WGS) entry which is preliminary data.</text>
</comment>
<dbReference type="Pfam" id="PF00188">
    <property type="entry name" value="CAP"/>
    <property type="match status" value="1"/>
</dbReference>
<dbReference type="PATRIC" id="fig|1618424.3.peg.51"/>
<dbReference type="Proteomes" id="UP000034601">
    <property type="component" value="Unassembled WGS sequence"/>
</dbReference>
<feature type="compositionally biased region" description="Low complexity" evidence="1">
    <location>
        <begin position="61"/>
        <end position="72"/>
    </location>
</feature>
<dbReference type="InterPro" id="IPR014044">
    <property type="entry name" value="CAP_dom"/>
</dbReference>
<evidence type="ECO:0000313" key="4">
    <source>
        <dbReference type="Proteomes" id="UP000034601"/>
    </source>
</evidence>
<name>A0A0G0U411_9BACT</name>
<dbReference type="InterPro" id="IPR035940">
    <property type="entry name" value="CAP_sf"/>
</dbReference>
<dbReference type="AlphaFoldDB" id="A0A0G0U411"/>
<organism evidence="3 4">
    <name type="scientific">Candidatus Daviesbacteria bacterium GW2011_GWA2_40_9</name>
    <dbReference type="NCBI Taxonomy" id="1618424"/>
    <lineage>
        <taxon>Bacteria</taxon>
        <taxon>Candidatus Daviesiibacteriota</taxon>
    </lineage>
</organism>
<protein>
    <submittedName>
        <fullName evidence="3">Conserved hypothetical proline rich protein</fullName>
    </submittedName>
</protein>
<evidence type="ECO:0000259" key="2">
    <source>
        <dbReference type="Pfam" id="PF00188"/>
    </source>
</evidence>
<feature type="domain" description="SCP" evidence="2">
    <location>
        <begin position="97"/>
        <end position="181"/>
    </location>
</feature>
<gene>
    <name evidence="3" type="ORF">UU29_C0001G0048</name>
</gene>
<proteinExistence type="predicted"/>
<evidence type="ECO:0000256" key="1">
    <source>
        <dbReference type="SAM" id="MobiDB-lite"/>
    </source>
</evidence>
<dbReference type="Gene3D" id="3.40.33.10">
    <property type="entry name" value="CAP"/>
    <property type="match status" value="1"/>
</dbReference>
<evidence type="ECO:0000313" key="3">
    <source>
        <dbReference type="EMBL" id="KKR83828.1"/>
    </source>
</evidence>
<dbReference type="SUPFAM" id="SSF55797">
    <property type="entry name" value="PR-1-like"/>
    <property type="match status" value="1"/>
</dbReference>
<dbReference type="CDD" id="cd05379">
    <property type="entry name" value="CAP_bacterial"/>
    <property type="match status" value="1"/>
</dbReference>
<reference evidence="3 4" key="1">
    <citation type="journal article" date="2015" name="Nature">
        <title>rRNA introns, odd ribosomes, and small enigmatic genomes across a large radiation of phyla.</title>
        <authorList>
            <person name="Brown C.T."/>
            <person name="Hug L.A."/>
            <person name="Thomas B.C."/>
            <person name="Sharon I."/>
            <person name="Castelle C.J."/>
            <person name="Singh A."/>
            <person name="Wilkins M.J."/>
            <person name="Williams K.H."/>
            <person name="Banfield J.F."/>
        </authorList>
    </citation>
    <scope>NUCLEOTIDE SEQUENCE [LARGE SCALE GENOMIC DNA]</scope>
</reference>
<feature type="region of interest" description="Disordered" evidence="1">
    <location>
        <begin position="61"/>
        <end position="90"/>
    </location>
</feature>